<gene>
    <name evidence="2" type="ORF">PTE_04148</name>
</gene>
<dbReference type="RefSeq" id="WP_036849792.1">
    <property type="nucleotide sequence ID" value="NZ_AYSJ01000015.1"/>
</dbReference>
<name>W3V1A1_9GAMM</name>
<proteinExistence type="predicted"/>
<keyword evidence="1" id="KW-0812">Transmembrane</keyword>
<keyword evidence="1" id="KW-0472">Membrane</keyword>
<feature type="transmembrane region" description="Helical" evidence="1">
    <location>
        <begin position="44"/>
        <end position="62"/>
    </location>
</feature>
<dbReference type="PATRIC" id="fig|1004151.3.peg.4285"/>
<reference evidence="2 3" key="1">
    <citation type="submission" date="2013-11" db="EMBL/GenBank/DDBJ databases">
        <title>Elucidation of the Photorhabdus temperata genome and generation of transposon mutant library to identify motility mutants.</title>
        <authorList>
            <person name="Hurst S.G.IV."/>
            <person name="Micheals B."/>
            <person name="Abebe-Akele F."/>
            <person name="Rowedder H."/>
            <person name="Bullock H."/>
            <person name="Jackobeck R."/>
            <person name="Janicki E."/>
            <person name="Tisa L.S."/>
        </authorList>
    </citation>
    <scope>NUCLEOTIDE SEQUENCE [LARGE SCALE GENOMIC DNA]</scope>
    <source>
        <strain evidence="2 3">NC19</strain>
    </source>
</reference>
<protein>
    <submittedName>
        <fullName evidence="2">Uncharacterized protein</fullName>
    </submittedName>
</protein>
<dbReference type="EMBL" id="AYSJ01000015">
    <property type="protein sequence ID" value="ETS29721.1"/>
    <property type="molecule type" value="Genomic_DNA"/>
</dbReference>
<evidence type="ECO:0000256" key="1">
    <source>
        <dbReference type="SAM" id="Phobius"/>
    </source>
</evidence>
<dbReference type="AlphaFoldDB" id="W3V1A1"/>
<evidence type="ECO:0000313" key="3">
    <source>
        <dbReference type="Proteomes" id="UP000018957"/>
    </source>
</evidence>
<sequence>MNIKTQYSSILEQSTNYTLLFILSVTVFFVGATEFMLSSMLTPLAIAFGTNAIAAFGVGLGLGNLSAGWLRKLCCREEVTLATIGLVAGGSSAAMVMLSVGLVIGLTLTILDFWLTRSRNSAGCSV</sequence>
<keyword evidence="1" id="KW-1133">Transmembrane helix</keyword>
<comment type="caution">
    <text evidence="2">The sequence shown here is derived from an EMBL/GenBank/DDBJ whole genome shotgun (WGS) entry which is preliminary data.</text>
</comment>
<feature type="transmembrane region" description="Helical" evidence="1">
    <location>
        <begin position="17"/>
        <end position="37"/>
    </location>
</feature>
<accession>W3V1A1</accession>
<organism evidence="2 3">
    <name type="scientific">Photorhabdus khanii NC19</name>
    <dbReference type="NCBI Taxonomy" id="1004151"/>
    <lineage>
        <taxon>Bacteria</taxon>
        <taxon>Pseudomonadati</taxon>
        <taxon>Pseudomonadota</taxon>
        <taxon>Gammaproteobacteria</taxon>
        <taxon>Enterobacterales</taxon>
        <taxon>Morganellaceae</taxon>
        <taxon>Photorhabdus</taxon>
    </lineage>
</organism>
<dbReference type="Proteomes" id="UP000018957">
    <property type="component" value="Unassembled WGS sequence"/>
</dbReference>
<evidence type="ECO:0000313" key="2">
    <source>
        <dbReference type="EMBL" id="ETS29721.1"/>
    </source>
</evidence>
<feature type="transmembrane region" description="Helical" evidence="1">
    <location>
        <begin position="82"/>
        <end position="111"/>
    </location>
</feature>
<keyword evidence="3" id="KW-1185">Reference proteome</keyword>